<protein>
    <submittedName>
        <fullName evidence="2">Uncharacterized protein</fullName>
    </submittedName>
</protein>
<gene>
    <name evidence="2" type="ORF">ACFOPI_07385</name>
</gene>
<comment type="caution">
    <text evidence="2">The sequence shown here is derived from an EMBL/GenBank/DDBJ whole genome shotgun (WGS) entry which is preliminary data.</text>
</comment>
<evidence type="ECO:0000313" key="2">
    <source>
        <dbReference type="EMBL" id="MFC3683413.1"/>
    </source>
</evidence>
<evidence type="ECO:0000256" key="1">
    <source>
        <dbReference type="SAM" id="MobiDB-lite"/>
    </source>
</evidence>
<reference evidence="3" key="1">
    <citation type="journal article" date="2019" name="Int. J. Syst. Evol. Microbiol.">
        <title>The Global Catalogue of Microorganisms (GCM) 10K type strain sequencing project: providing services to taxonomists for standard genome sequencing and annotation.</title>
        <authorList>
            <consortium name="The Broad Institute Genomics Platform"/>
            <consortium name="The Broad Institute Genome Sequencing Center for Infectious Disease"/>
            <person name="Wu L."/>
            <person name="Ma J."/>
        </authorList>
    </citation>
    <scope>NUCLEOTIDE SEQUENCE [LARGE SCALE GENOMIC DNA]</scope>
    <source>
        <strain evidence="3">KCTC 42501</strain>
    </source>
</reference>
<dbReference type="Proteomes" id="UP001595729">
    <property type="component" value="Unassembled WGS sequence"/>
</dbReference>
<accession>A0ABV7W546</accession>
<dbReference type="EMBL" id="JBHRXX010000002">
    <property type="protein sequence ID" value="MFC3683413.1"/>
    <property type="molecule type" value="Genomic_DNA"/>
</dbReference>
<feature type="region of interest" description="Disordered" evidence="1">
    <location>
        <begin position="1"/>
        <end position="33"/>
    </location>
</feature>
<name>A0ABV7W546_9BURK</name>
<feature type="compositionally biased region" description="Basic and acidic residues" evidence="1">
    <location>
        <begin position="1"/>
        <end position="16"/>
    </location>
</feature>
<keyword evidence="3" id="KW-1185">Reference proteome</keyword>
<organism evidence="2 3">
    <name type="scientific">Hydrogenophaga luteola</name>
    <dbReference type="NCBI Taxonomy" id="1591122"/>
    <lineage>
        <taxon>Bacteria</taxon>
        <taxon>Pseudomonadati</taxon>
        <taxon>Pseudomonadota</taxon>
        <taxon>Betaproteobacteria</taxon>
        <taxon>Burkholderiales</taxon>
        <taxon>Comamonadaceae</taxon>
        <taxon>Hydrogenophaga</taxon>
    </lineage>
</organism>
<evidence type="ECO:0000313" key="3">
    <source>
        <dbReference type="Proteomes" id="UP001595729"/>
    </source>
</evidence>
<dbReference type="RefSeq" id="WP_382172540.1">
    <property type="nucleotide sequence ID" value="NZ_JBHRXX010000002.1"/>
</dbReference>
<proteinExistence type="predicted"/>
<sequence>MSRFAESLRQHFEARTAGRTPPPRLKNPVVSGPHRLGDSGYCFTVKQSRSIPGAVSVVWSPSVPLAGVLDAHMDAYTRVMEQVLPAIAQNMPTGGIESWTK</sequence>